<feature type="non-terminal residue" evidence="1">
    <location>
        <position position="1"/>
    </location>
</feature>
<reference evidence="1" key="1">
    <citation type="submission" date="2013-12" db="EMBL/GenBank/DDBJ databases">
        <title>A Varibaculum cambriense genome reconstructed from a premature infant gut community with otherwise low bacterial novelty that shifts toward anaerobic metabolism during the third week of life.</title>
        <authorList>
            <person name="Brown C.T."/>
            <person name="Sharon I."/>
            <person name="Thomas B.C."/>
            <person name="Castelle C.J."/>
            <person name="Morowitz M.J."/>
            <person name="Banfield J.F."/>
        </authorList>
    </citation>
    <scope>NUCLEOTIDE SEQUENCE</scope>
</reference>
<dbReference type="GO" id="GO:0016787">
    <property type="term" value="F:hydrolase activity"/>
    <property type="evidence" value="ECO:0007669"/>
    <property type="project" value="UniProtKB-KW"/>
</dbReference>
<gene>
    <name evidence="1" type="ORF">Q604_UNBC01250G0001</name>
</gene>
<feature type="non-terminal residue" evidence="1">
    <location>
        <position position="68"/>
    </location>
</feature>
<name>W1YQJ7_9ZZZZ</name>
<dbReference type="EMBL" id="AZMM01001250">
    <property type="protein sequence ID" value="ETJ44752.1"/>
    <property type="molecule type" value="Genomic_DNA"/>
</dbReference>
<dbReference type="AlphaFoldDB" id="W1YQJ7"/>
<organism evidence="1">
    <name type="scientific">human gut metagenome</name>
    <dbReference type="NCBI Taxonomy" id="408170"/>
    <lineage>
        <taxon>unclassified sequences</taxon>
        <taxon>metagenomes</taxon>
        <taxon>organismal metagenomes</taxon>
    </lineage>
</organism>
<protein>
    <submittedName>
        <fullName evidence="1">Inosine-uridine preferring nucleoside hydrolase</fullName>
    </submittedName>
</protein>
<evidence type="ECO:0000313" key="1">
    <source>
        <dbReference type="EMBL" id="ETJ44752.1"/>
    </source>
</evidence>
<proteinExistence type="predicted"/>
<keyword evidence="1" id="KW-0378">Hydrolase</keyword>
<comment type="caution">
    <text evidence="1">The sequence shown here is derived from an EMBL/GenBank/DDBJ whole genome shotgun (WGS) entry which is preliminary data.</text>
</comment>
<accession>W1YQJ7</accession>
<sequence>TRDIYRQCLISDAEMRLRVRSAGAVGRYLYDSIVDVRARMAEHGLLAAETYAIGDQPLVLATALTSQF</sequence>